<dbReference type="InterPro" id="IPR020751">
    <property type="entry name" value="aa-tRNA-synth_I_codon-bd_sub2"/>
</dbReference>
<dbReference type="Gene3D" id="1.10.10.350">
    <property type="match status" value="1"/>
</dbReference>
<comment type="similarity">
    <text evidence="1 7">Belongs to the class-I aminoacyl-tRNA synthetase family. Glutamate--tRNA ligase type 1 subfamily.</text>
</comment>
<keyword evidence="7" id="KW-0963">Cytoplasm</keyword>
<evidence type="ECO:0000313" key="10">
    <source>
        <dbReference type="EMBL" id="GAA0709947.1"/>
    </source>
</evidence>
<dbReference type="PRINTS" id="PR00987">
    <property type="entry name" value="TRNASYNTHGLU"/>
</dbReference>
<evidence type="ECO:0000256" key="2">
    <source>
        <dbReference type="ARBA" id="ARBA00022598"/>
    </source>
</evidence>
<dbReference type="PROSITE" id="PS00178">
    <property type="entry name" value="AA_TRNA_LIGASE_I"/>
    <property type="match status" value="1"/>
</dbReference>
<keyword evidence="4 7" id="KW-0067">ATP-binding</keyword>
<evidence type="ECO:0000259" key="9">
    <source>
        <dbReference type="Pfam" id="PF19269"/>
    </source>
</evidence>
<dbReference type="SUPFAM" id="SSF48163">
    <property type="entry name" value="An anticodon-binding domain of class I aminoacyl-tRNA synthetases"/>
    <property type="match status" value="1"/>
</dbReference>
<comment type="subcellular location">
    <subcellularLocation>
        <location evidence="7">Cytoplasm</location>
    </subcellularLocation>
</comment>
<dbReference type="Pfam" id="PF19269">
    <property type="entry name" value="Anticodon_2"/>
    <property type="match status" value="1"/>
</dbReference>
<dbReference type="InterPro" id="IPR001412">
    <property type="entry name" value="aa-tRNA-synth_I_CS"/>
</dbReference>
<evidence type="ECO:0000259" key="8">
    <source>
        <dbReference type="Pfam" id="PF00749"/>
    </source>
</evidence>
<evidence type="ECO:0000256" key="3">
    <source>
        <dbReference type="ARBA" id="ARBA00022741"/>
    </source>
</evidence>
<dbReference type="InterPro" id="IPR008925">
    <property type="entry name" value="aa_tRNA-synth_I_cd-bd_sf"/>
</dbReference>
<feature type="short sequence motif" description="'KMSKS' region" evidence="7">
    <location>
        <begin position="258"/>
        <end position="262"/>
    </location>
</feature>
<protein>
    <recommendedName>
        <fullName evidence="7">Glutamate--tRNA ligase</fullName>
        <ecNumber evidence="7">6.1.1.17</ecNumber>
    </recommendedName>
    <alternativeName>
        <fullName evidence="7">Glutamyl-tRNA synthetase</fullName>
        <shortName evidence="7">GluRS</shortName>
    </alternativeName>
</protein>
<reference evidence="11" key="1">
    <citation type="journal article" date="2019" name="Int. J. Syst. Evol. Microbiol.">
        <title>The Global Catalogue of Microorganisms (GCM) 10K type strain sequencing project: providing services to taxonomists for standard genome sequencing and annotation.</title>
        <authorList>
            <consortium name="The Broad Institute Genomics Platform"/>
            <consortium name="The Broad Institute Genome Sequencing Center for Infectious Disease"/>
            <person name="Wu L."/>
            <person name="Ma J."/>
        </authorList>
    </citation>
    <scope>NUCLEOTIDE SEQUENCE [LARGE SCALE GENOMIC DNA]</scope>
    <source>
        <strain evidence="11">JCM 15421</strain>
    </source>
</reference>
<gene>
    <name evidence="7 10" type="primary">gltX</name>
    <name evidence="10" type="ORF">GCM10009105_10800</name>
</gene>
<comment type="caution">
    <text evidence="7">Lacks conserved residue(s) required for the propagation of feature annotation.</text>
</comment>
<evidence type="ECO:0000256" key="1">
    <source>
        <dbReference type="ARBA" id="ARBA00007894"/>
    </source>
</evidence>
<evidence type="ECO:0000313" key="11">
    <source>
        <dbReference type="Proteomes" id="UP001501523"/>
    </source>
</evidence>
<comment type="caution">
    <text evidence="10">The sequence shown here is derived from an EMBL/GenBank/DDBJ whole genome shotgun (WGS) entry which is preliminary data.</text>
</comment>
<keyword evidence="5 7" id="KW-0648">Protein biosynthesis</keyword>
<dbReference type="InterPro" id="IPR049940">
    <property type="entry name" value="GluQ/Sye"/>
</dbReference>
<proteinExistence type="inferred from homology"/>
<keyword evidence="3 7" id="KW-0547">Nucleotide-binding</keyword>
<dbReference type="PANTHER" id="PTHR43311:SF2">
    <property type="entry name" value="GLUTAMATE--TRNA LIGASE, MITOCHONDRIAL-RELATED"/>
    <property type="match status" value="1"/>
</dbReference>
<feature type="binding site" evidence="7">
    <location>
        <position position="261"/>
    </location>
    <ligand>
        <name>ATP</name>
        <dbReference type="ChEBI" id="CHEBI:30616"/>
    </ligand>
</feature>
<dbReference type="InterPro" id="IPR000924">
    <property type="entry name" value="Glu/Gln-tRNA-synth"/>
</dbReference>
<dbReference type="InterPro" id="IPR045462">
    <property type="entry name" value="aa-tRNA-synth_I_cd-bd"/>
</dbReference>
<dbReference type="GO" id="GO:0016874">
    <property type="term" value="F:ligase activity"/>
    <property type="evidence" value="ECO:0007669"/>
    <property type="project" value="UniProtKB-KW"/>
</dbReference>
<dbReference type="InterPro" id="IPR014729">
    <property type="entry name" value="Rossmann-like_a/b/a_fold"/>
</dbReference>
<comment type="function">
    <text evidence="7">Catalyzes the attachment of glutamate to tRNA(Glu) in a two-step reaction: glutamate is first activated by ATP to form Glu-AMP and then transferred to the acceptor end of tRNA(Glu).</text>
</comment>
<dbReference type="PANTHER" id="PTHR43311">
    <property type="entry name" value="GLUTAMATE--TRNA LIGASE"/>
    <property type="match status" value="1"/>
</dbReference>
<dbReference type="EMBL" id="BAAAEU010000005">
    <property type="protein sequence ID" value="GAA0709947.1"/>
    <property type="molecule type" value="Genomic_DNA"/>
</dbReference>
<sequence>MLTTCRQSGKLAPRISGPLQPMTVRTRFAPSPTGYLHIGGARTALYCWLEARHRGGEFILRIEDTDRERSTQEAVQAILDGMNWLGLSHDEGPYYQTLRMDRYRQVAEDLLKAGKAYYAYESKEEIEAMRNAAMAAGMKPRYNGFYREKNEPLRDDPNRVLRFKNPSAGSVVFDDKVKGRIEWSNEELDDLVLIRSDGFPTYNFAVVVDDIDMKITDVIRGDDHVNNTPRQVNIYHALGADVPSFAHLPMILGPDGQKLSKRHGAVSVMQYRDDGFLPHALLNYLVRLGWSHGDQEIFSVEQMVELFDAADVNKSASRFDLEKLSWLNQQYLKSDDPLEIAPHFEWQLRAAGIDPASGPDPVDVIVALRDRAKTLKEMAEKARVWYTPLEHYDEQAVAKHLKTSTARAALEAAHAQFAGLAEWKVEGIHAAIEAAAASIGEGMGKVAQPLRVALTGTQVSPSIDHTVFLAGRDEALRRIEAALARVG</sequence>
<feature type="domain" description="Glutamyl/glutaminyl-tRNA synthetase class Ib catalytic" evidence="8">
    <location>
        <begin position="24"/>
        <end position="326"/>
    </location>
</feature>
<organism evidence="10 11">
    <name type="scientific">Dokdonella soli</name>
    <dbReference type="NCBI Taxonomy" id="529810"/>
    <lineage>
        <taxon>Bacteria</taxon>
        <taxon>Pseudomonadati</taxon>
        <taxon>Pseudomonadota</taxon>
        <taxon>Gammaproteobacteria</taxon>
        <taxon>Lysobacterales</taxon>
        <taxon>Rhodanobacteraceae</taxon>
        <taxon>Dokdonella</taxon>
    </lineage>
</organism>
<accession>A0ABP3TK59</accession>
<dbReference type="HAMAP" id="MF_00022">
    <property type="entry name" value="Glu_tRNA_synth_type1"/>
    <property type="match status" value="1"/>
</dbReference>
<evidence type="ECO:0000256" key="5">
    <source>
        <dbReference type="ARBA" id="ARBA00022917"/>
    </source>
</evidence>
<feature type="domain" description="Aminoacyl-tRNA synthetase class I anticodon-binding" evidence="9">
    <location>
        <begin position="363"/>
        <end position="483"/>
    </location>
</feature>
<comment type="catalytic activity">
    <reaction evidence="7">
        <text>tRNA(Glu) + L-glutamate + ATP = L-glutamyl-tRNA(Glu) + AMP + diphosphate</text>
        <dbReference type="Rhea" id="RHEA:23540"/>
        <dbReference type="Rhea" id="RHEA-COMP:9663"/>
        <dbReference type="Rhea" id="RHEA-COMP:9680"/>
        <dbReference type="ChEBI" id="CHEBI:29985"/>
        <dbReference type="ChEBI" id="CHEBI:30616"/>
        <dbReference type="ChEBI" id="CHEBI:33019"/>
        <dbReference type="ChEBI" id="CHEBI:78442"/>
        <dbReference type="ChEBI" id="CHEBI:78520"/>
        <dbReference type="ChEBI" id="CHEBI:456215"/>
        <dbReference type="EC" id="6.1.1.17"/>
    </reaction>
</comment>
<dbReference type="InterPro" id="IPR004527">
    <property type="entry name" value="Glu-tRNA-ligase_bac/mito"/>
</dbReference>
<keyword evidence="2 7" id="KW-0436">Ligase</keyword>
<dbReference type="Gene3D" id="3.40.50.620">
    <property type="entry name" value="HUPs"/>
    <property type="match status" value="1"/>
</dbReference>
<comment type="subunit">
    <text evidence="7">Monomer.</text>
</comment>
<dbReference type="NCBIfam" id="TIGR00464">
    <property type="entry name" value="gltX_bact"/>
    <property type="match status" value="1"/>
</dbReference>
<dbReference type="InterPro" id="IPR033910">
    <property type="entry name" value="GluRS_core"/>
</dbReference>
<name>A0ABP3TK59_9GAMM</name>
<dbReference type="InterPro" id="IPR020058">
    <property type="entry name" value="Glu/Gln-tRNA-synth_Ib_cat-dom"/>
</dbReference>
<dbReference type="SUPFAM" id="SSF52374">
    <property type="entry name" value="Nucleotidylyl transferase"/>
    <property type="match status" value="1"/>
</dbReference>
<keyword evidence="11" id="KW-1185">Reference proteome</keyword>
<keyword evidence="6 7" id="KW-0030">Aminoacyl-tRNA synthetase</keyword>
<feature type="short sequence motif" description="'HIGH' region" evidence="7">
    <location>
        <begin position="30"/>
        <end position="40"/>
    </location>
</feature>
<dbReference type="Pfam" id="PF00749">
    <property type="entry name" value="tRNA-synt_1c"/>
    <property type="match status" value="1"/>
</dbReference>
<dbReference type="Proteomes" id="UP001501523">
    <property type="component" value="Unassembled WGS sequence"/>
</dbReference>
<evidence type="ECO:0000256" key="7">
    <source>
        <dbReference type="HAMAP-Rule" id="MF_00022"/>
    </source>
</evidence>
<dbReference type="EC" id="6.1.1.17" evidence="7"/>
<evidence type="ECO:0000256" key="4">
    <source>
        <dbReference type="ARBA" id="ARBA00022840"/>
    </source>
</evidence>
<evidence type="ECO:0000256" key="6">
    <source>
        <dbReference type="ARBA" id="ARBA00023146"/>
    </source>
</evidence>
<dbReference type="CDD" id="cd00808">
    <property type="entry name" value="GluRS_core"/>
    <property type="match status" value="1"/>
</dbReference>